<name>A0ACD1GDM5_9EURO</name>
<evidence type="ECO:0000313" key="1">
    <source>
        <dbReference type="EMBL" id="RAH47345.1"/>
    </source>
</evidence>
<protein>
    <submittedName>
        <fullName evidence="1">Uncharacterized protein</fullName>
    </submittedName>
</protein>
<proteinExistence type="predicted"/>
<dbReference type="EMBL" id="KZ825330">
    <property type="protein sequence ID" value="RAH47345.1"/>
    <property type="molecule type" value="Genomic_DNA"/>
</dbReference>
<sequence>MHCQTLPSDVFNLHFTSAPTYSSQSYRFTGQAMRLRPEEVAGSPPSLAHCFGLAQGLLRQSLDSNARLKPGMGVADMMLIAYGNTGVISVTFVVGLDESDSKRAVTEGRVIPTPWPSWLAGADFCPSGFSMQEGLGA</sequence>
<dbReference type="Proteomes" id="UP000249057">
    <property type="component" value="Unassembled WGS sequence"/>
</dbReference>
<keyword evidence="2" id="KW-1185">Reference proteome</keyword>
<organism evidence="1 2">
    <name type="scientific">Aspergillus brunneoviolaceus CBS 621.78</name>
    <dbReference type="NCBI Taxonomy" id="1450534"/>
    <lineage>
        <taxon>Eukaryota</taxon>
        <taxon>Fungi</taxon>
        <taxon>Dikarya</taxon>
        <taxon>Ascomycota</taxon>
        <taxon>Pezizomycotina</taxon>
        <taxon>Eurotiomycetes</taxon>
        <taxon>Eurotiomycetidae</taxon>
        <taxon>Eurotiales</taxon>
        <taxon>Aspergillaceae</taxon>
        <taxon>Aspergillus</taxon>
        <taxon>Aspergillus subgen. Circumdati</taxon>
    </lineage>
</organism>
<evidence type="ECO:0000313" key="2">
    <source>
        <dbReference type="Proteomes" id="UP000249057"/>
    </source>
</evidence>
<gene>
    <name evidence="1" type="ORF">BO95DRAFT_513067</name>
</gene>
<accession>A0ACD1GDM5</accession>
<reference evidence="1" key="1">
    <citation type="submission" date="2018-02" db="EMBL/GenBank/DDBJ databases">
        <title>The genomes of Aspergillus section Nigri reveals drivers in fungal speciation.</title>
        <authorList>
            <consortium name="DOE Joint Genome Institute"/>
            <person name="Vesth T.C."/>
            <person name="Nybo J."/>
            <person name="Theobald S."/>
            <person name="Brandl J."/>
            <person name="Frisvad J.C."/>
            <person name="Nielsen K.F."/>
            <person name="Lyhne E.K."/>
            <person name="Kogle M.E."/>
            <person name="Kuo A."/>
            <person name="Riley R."/>
            <person name="Clum A."/>
            <person name="Nolan M."/>
            <person name="Lipzen A."/>
            <person name="Salamov A."/>
            <person name="Henrissat B."/>
            <person name="Wiebenga A."/>
            <person name="De vries R.P."/>
            <person name="Grigoriev I.V."/>
            <person name="Mortensen U.H."/>
            <person name="Andersen M.R."/>
            <person name="Baker S.E."/>
        </authorList>
    </citation>
    <scope>NUCLEOTIDE SEQUENCE</scope>
    <source>
        <strain evidence="1">CBS 621.78</strain>
    </source>
</reference>